<protein>
    <submittedName>
        <fullName evidence="1">Uncharacterized protein</fullName>
    </submittedName>
</protein>
<reference evidence="1" key="2">
    <citation type="journal article" date="2015" name="Fish Shellfish Immunol.">
        <title>Early steps in the European eel (Anguilla anguilla)-Vibrio vulnificus interaction in the gills: Role of the RtxA13 toxin.</title>
        <authorList>
            <person name="Callol A."/>
            <person name="Pajuelo D."/>
            <person name="Ebbesson L."/>
            <person name="Teles M."/>
            <person name="MacKenzie S."/>
            <person name="Amaro C."/>
        </authorList>
    </citation>
    <scope>NUCLEOTIDE SEQUENCE</scope>
</reference>
<organism evidence="1">
    <name type="scientific">Anguilla anguilla</name>
    <name type="common">European freshwater eel</name>
    <name type="synonym">Muraena anguilla</name>
    <dbReference type="NCBI Taxonomy" id="7936"/>
    <lineage>
        <taxon>Eukaryota</taxon>
        <taxon>Metazoa</taxon>
        <taxon>Chordata</taxon>
        <taxon>Craniata</taxon>
        <taxon>Vertebrata</taxon>
        <taxon>Euteleostomi</taxon>
        <taxon>Actinopterygii</taxon>
        <taxon>Neopterygii</taxon>
        <taxon>Teleostei</taxon>
        <taxon>Anguilliformes</taxon>
        <taxon>Anguillidae</taxon>
        <taxon>Anguilla</taxon>
    </lineage>
</organism>
<accession>A0A0E9XVH7</accession>
<dbReference type="EMBL" id="GBXM01002869">
    <property type="protein sequence ID" value="JAI05709.1"/>
    <property type="molecule type" value="Transcribed_RNA"/>
</dbReference>
<evidence type="ECO:0000313" key="1">
    <source>
        <dbReference type="EMBL" id="JAI05709.1"/>
    </source>
</evidence>
<sequence>MNEIKLIAQEAIYLAQNEKRYSMQCKFLNVTCCAHDRVSCQCSLSSVFKLSLALPRSLCHLLESTFNFALTSLYFLHVFPTTDSIFFTVKIKRASRPPVKRRRPPGRASQVGNHCFKTSILAFI</sequence>
<reference evidence="1" key="1">
    <citation type="submission" date="2014-11" db="EMBL/GenBank/DDBJ databases">
        <authorList>
            <person name="Amaro Gonzalez C."/>
        </authorList>
    </citation>
    <scope>NUCLEOTIDE SEQUENCE</scope>
</reference>
<proteinExistence type="predicted"/>
<dbReference type="AlphaFoldDB" id="A0A0E9XVH7"/>
<name>A0A0E9XVH7_ANGAN</name>